<dbReference type="PANTHER" id="PTHR23189">
    <property type="entry name" value="RNA RECOGNITION MOTIF-CONTAINING"/>
    <property type="match status" value="1"/>
</dbReference>
<dbReference type="OrthoDB" id="417481at2759"/>
<gene>
    <name evidence="4" type="ORF">SI8410_09012229</name>
</gene>
<dbReference type="InterPro" id="IPR012677">
    <property type="entry name" value="Nucleotide-bd_a/b_plait_sf"/>
</dbReference>
<reference evidence="4" key="1">
    <citation type="submission" date="2020-02" db="EMBL/GenBank/DDBJ databases">
        <authorList>
            <person name="Scholz U."/>
            <person name="Mascher M."/>
            <person name="Fiebig A."/>
        </authorList>
    </citation>
    <scope>NUCLEOTIDE SEQUENCE</scope>
</reference>
<proteinExistence type="predicted"/>
<dbReference type="Pfam" id="PF04059">
    <property type="entry name" value="RRM_2"/>
    <property type="match status" value="1"/>
</dbReference>
<name>A0A7I8KVA5_SPIIN</name>
<accession>A0A7I8KVA5</accession>
<dbReference type="InterPro" id="IPR035979">
    <property type="entry name" value="RBD_domain_sf"/>
</dbReference>
<evidence type="ECO:0000259" key="3">
    <source>
        <dbReference type="Pfam" id="PF04059"/>
    </source>
</evidence>
<keyword evidence="1" id="KW-0694">RNA-binding</keyword>
<dbReference type="AlphaFoldDB" id="A0A7I8KVA5"/>
<evidence type="ECO:0000313" key="5">
    <source>
        <dbReference type="Proteomes" id="UP000663760"/>
    </source>
</evidence>
<sequence length="397" mass="42888">MAHAPPYVPHGGSSLPCAQGALRCLLLPAAPASVVLDCPFLSQAPPPPQPPAPLPPLPPAPLQQILGFHHIPDPLRQSCFLYWPLPMVPKAAPRPPPCLLRAPPVCSSGGAGGSTAKAEKLAGEGDGYGRASAGEREPCYGKPRKGTWFWMTKEEAERRRQNLESLNLSRSSATSSSPFSSPPSSTASPSSSSAASSPHLEFDESHPQRGTRTTVMIKNIPNKYRRELLVKLLDDHCVEENKKLSSSSDTPPVDAPPSEYDFVYLPIDFRSNCCLGYAFVNFTTPEAAWRFRRAMDKHRWGLFGTKKISHICYARIQGKDAMVANFWGSYFMCDSDEFLPATFSPPRDGAPPCPPPTVVGRRWPRFPSSAAAEEGTEETEPEAIAEAEGGSAAGVPA</sequence>
<evidence type="ECO:0000256" key="2">
    <source>
        <dbReference type="SAM" id="MobiDB-lite"/>
    </source>
</evidence>
<dbReference type="Proteomes" id="UP000663760">
    <property type="component" value="Chromosome 9"/>
</dbReference>
<feature type="domain" description="Mei2-like C-terminal RNA recognition motif" evidence="3">
    <location>
        <begin position="259"/>
        <end position="326"/>
    </location>
</feature>
<dbReference type="EMBL" id="LR746272">
    <property type="protein sequence ID" value="CAA7401551.1"/>
    <property type="molecule type" value="Genomic_DNA"/>
</dbReference>
<feature type="region of interest" description="Disordered" evidence="2">
    <location>
        <begin position="161"/>
        <end position="217"/>
    </location>
</feature>
<feature type="compositionally biased region" description="Low complexity" evidence="2">
    <location>
        <begin position="169"/>
        <end position="198"/>
    </location>
</feature>
<feature type="compositionally biased region" description="Low complexity" evidence="2">
    <location>
        <begin position="386"/>
        <end position="397"/>
    </location>
</feature>
<feature type="compositionally biased region" description="Acidic residues" evidence="2">
    <location>
        <begin position="374"/>
        <end position="385"/>
    </location>
</feature>
<protein>
    <recommendedName>
        <fullName evidence="3">Mei2-like C-terminal RNA recognition motif domain-containing protein</fullName>
    </recommendedName>
</protein>
<dbReference type="SUPFAM" id="SSF54928">
    <property type="entry name" value="RNA-binding domain, RBD"/>
    <property type="match status" value="1"/>
</dbReference>
<keyword evidence="5" id="KW-1185">Reference proteome</keyword>
<evidence type="ECO:0000256" key="1">
    <source>
        <dbReference type="ARBA" id="ARBA00022884"/>
    </source>
</evidence>
<dbReference type="GO" id="GO:0003723">
    <property type="term" value="F:RNA binding"/>
    <property type="evidence" value="ECO:0007669"/>
    <property type="project" value="UniProtKB-KW"/>
</dbReference>
<feature type="compositionally biased region" description="Pro residues" evidence="2">
    <location>
        <begin position="348"/>
        <end position="357"/>
    </location>
</feature>
<dbReference type="InterPro" id="IPR007201">
    <property type="entry name" value="Mei2-like_Rrm_C"/>
</dbReference>
<dbReference type="Gene3D" id="3.30.70.330">
    <property type="match status" value="1"/>
</dbReference>
<feature type="region of interest" description="Disordered" evidence="2">
    <location>
        <begin position="347"/>
        <end position="397"/>
    </location>
</feature>
<evidence type="ECO:0000313" key="4">
    <source>
        <dbReference type="EMBL" id="CAA7401551.1"/>
    </source>
</evidence>
<organism evidence="4 5">
    <name type="scientific">Spirodela intermedia</name>
    <name type="common">Intermediate duckweed</name>
    <dbReference type="NCBI Taxonomy" id="51605"/>
    <lineage>
        <taxon>Eukaryota</taxon>
        <taxon>Viridiplantae</taxon>
        <taxon>Streptophyta</taxon>
        <taxon>Embryophyta</taxon>
        <taxon>Tracheophyta</taxon>
        <taxon>Spermatophyta</taxon>
        <taxon>Magnoliopsida</taxon>
        <taxon>Liliopsida</taxon>
        <taxon>Araceae</taxon>
        <taxon>Lemnoideae</taxon>
        <taxon>Spirodela</taxon>
    </lineage>
</organism>